<accession>A0AAP0RVX0</accession>
<sequence>MKASIKFREDQKPLFRAKVPLSILGFPFQSGIEAGDTKELCLNFSTFFESGPLIKLSYRPNDSWNPFSLGVKTGIGHFGSPISAPMTMSADFNLLGHGNPSFFLHFRPQIGDFAIRRSVQSQIALAPQSSVFAPKMKEHANGCDSEKGESVGGEETPVHAGGDNRTPNVIFTGKKINGFQAASAIDSLFAGVEVSARTSLPLRERALLNFRWNVRFPVDEVGNRTAQLPFQNIPCLVLSKIGIEHVAVKQVPRRRKSDVAETCLAVKKEYEVLQVESGLLRKSIDELRSKVGAGKSYPDAGDHDSGKVNEIERTGGKRGNRERKTSDPDGFAGKVTDGHVNTGAGI</sequence>
<feature type="compositionally biased region" description="Basic and acidic residues" evidence="1">
    <location>
        <begin position="300"/>
        <end position="315"/>
    </location>
</feature>
<feature type="region of interest" description="Disordered" evidence="1">
    <location>
        <begin position="292"/>
        <end position="346"/>
    </location>
</feature>
<proteinExistence type="predicted"/>
<name>A0AAP0RVX0_LIQFO</name>
<dbReference type="EMBL" id="JBBPBK010000006">
    <property type="protein sequence ID" value="KAK9283112.1"/>
    <property type="molecule type" value="Genomic_DNA"/>
</dbReference>
<feature type="region of interest" description="Disordered" evidence="1">
    <location>
        <begin position="142"/>
        <end position="166"/>
    </location>
</feature>
<dbReference type="AlphaFoldDB" id="A0AAP0RVX0"/>
<comment type="caution">
    <text evidence="2">The sequence shown here is derived from an EMBL/GenBank/DDBJ whole genome shotgun (WGS) entry which is preliminary data.</text>
</comment>
<dbReference type="PANTHER" id="PTHR34285:SF3">
    <property type="entry name" value="OS08G0510800 PROTEIN"/>
    <property type="match status" value="1"/>
</dbReference>
<keyword evidence="3" id="KW-1185">Reference proteome</keyword>
<evidence type="ECO:0000313" key="3">
    <source>
        <dbReference type="Proteomes" id="UP001415857"/>
    </source>
</evidence>
<dbReference type="PANTHER" id="PTHR34285">
    <property type="entry name" value="OS08G0510800 PROTEIN"/>
    <property type="match status" value="1"/>
</dbReference>
<organism evidence="2 3">
    <name type="scientific">Liquidambar formosana</name>
    <name type="common">Formosan gum</name>
    <dbReference type="NCBI Taxonomy" id="63359"/>
    <lineage>
        <taxon>Eukaryota</taxon>
        <taxon>Viridiplantae</taxon>
        <taxon>Streptophyta</taxon>
        <taxon>Embryophyta</taxon>
        <taxon>Tracheophyta</taxon>
        <taxon>Spermatophyta</taxon>
        <taxon>Magnoliopsida</taxon>
        <taxon>eudicotyledons</taxon>
        <taxon>Gunneridae</taxon>
        <taxon>Pentapetalae</taxon>
        <taxon>Saxifragales</taxon>
        <taxon>Altingiaceae</taxon>
        <taxon>Liquidambar</taxon>
    </lineage>
</organism>
<dbReference type="Proteomes" id="UP001415857">
    <property type="component" value="Unassembled WGS sequence"/>
</dbReference>
<protein>
    <submittedName>
        <fullName evidence="2">Uncharacterized protein</fullName>
    </submittedName>
</protein>
<reference evidence="2 3" key="1">
    <citation type="journal article" date="2024" name="Plant J.">
        <title>Genome sequences and population genomics reveal climatic adaptation and genomic divergence between two closely related sweetgum species.</title>
        <authorList>
            <person name="Xu W.Q."/>
            <person name="Ren C.Q."/>
            <person name="Zhang X.Y."/>
            <person name="Comes H.P."/>
            <person name="Liu X.H."/>
            <person name="Li Y.G."/>
            <person name="Kettle C.J."/>
            <person name="Jalonen R."/>
            <person name="Gaisberger H."/>
            <person name="Ma Y.Z."/>
            <person name="Qiu Y.X."/>
        </authorList>
    </citation>
    <scope>NUCLEOTIDE SEQUENCE [LARGE SCALE GENOMIC DNA]</scope>
    <source>
        <strain evidence="2">Hangzhou</strain>
    </source>
</reference>
<evidence type="ECO:0000256" key="1">
    <source>
        <dbReference type="SAM" id="MobiDB-lite"/>
    </source>
</evidence>
<evidence type="ECO:0000313" key="2">
    <source>
        <dbReference type="EMBL" id="KAK9283112.1"/>
    </source>
</evidence>
<gene>
    <name evidence="2" type="ORF">L1049_011343</name>
</gene>